<dbReference type="AlphaFoldDB" id="A0AAD7B2Z2"/>
<protein>
    <submittedName>
        <fullName evidence="4">Caspase domain-containing protein</fullName>
    </submittedName>
</protein>
<dbReference type="InterPro" id="IPR011600">
    <property type="entry name" value="Pept_C14_caspase"/>
</dbReference>
<evidence type="ECO:0000256" key="2">
    <source>
        <dbReference type="SAM" id="MobiDB-lite"/>
    </source>
</evidence>
<keyword evidence="5" id="KW-1185">Reference proteome</keyword>
<evidence type="ECO:0000256" key="1">
    <source>
        <dbReference type="ARBA" id="ARBA00009005"/>
    </source>
</evidence>
<dbReference type="Pfam" id="PF00656">
    <property type="entry name" value="Peptidase_C14"/>
    <property type="match status" value="1"/>
</dbReference>
<evidence type="ECO:0000313" key="4">
    <source>
        <dbReference type="EMBL" id="KAJ7608345.1"/>
    </source>
</evidence>
<organism evidence="4 5">
    <name type="scientific">Roridomyces roridus</name>
    <dbReference type="NCBI Taxonomy" id="1738132"/>
    <lineage>
        <taxon>Eukaryota</taxon>
        <taxon>Fungi</taxon>
        <taxon>Dikarya</taxon>
        <taxon>Basidiomycota</taxon>
        <taxon>Agaricomycotina</taxon>
        <taxon>Agaricomycetes</taxon>
        <taxon>Agaricomycetidae</taxon>
        <taxon>Agaricales</taxon>
        <taxon>Marasmiineae</taxon>
        <taxon>Mycenaceae</taxon>
        <taxon>Roridomyces</taxon>
    </lineage>
</organism>
<proteinExistence type="inferred from homology"/>
<dbReference type="InterPro" id="IPR050452">
    <property type="entry name" value="Metacaspase"/>
</dbReference>
<feature type="region of interest" description="Disordered" evidence="2">
    <location>
        <begin position="487"/>
        <end position="512"/>
    </location>
</feature>
<evidence type="ECO:0000259" key="3">
    <source>
        <dbReference type="Pfam" id="PF00656"/>
    </source>
</evidence>
<sequence>MNPCFACCPPFLRLGAEPDEYRRLPSPLATSTNNVTPTGRKKALLIAISKTLGDGYPDLKVAHKDVRDMREFIMGPKYGYLADDITMLMDDGVAGHKQPTRENIVSSPKYQNSRAPLTLGTAHCGHSTQVKNRTNSEEDGMDECLVPLDGEEMMIVDNELNKALVLPLPTGAKLVALLDTCHSGSLLDLKHYRCNRVVVPWIFRGKRNSEDIRNRVVRRGAQLVTLTEQRTCKTGPSHFLSLNAKITVMCESQEAPTPTFTPASDPVARRGQSMSAASRASTRVRAHATSVVPKKNLRPLSFAFLKWVLSEEDWCESPTGQFPCNGWCRRDLRDHGTVNAHGGEEDEVKADIISLASCKDSQEAWNDEQGMSMTSMLIDYLKHASNPTLMDVLVHVSHRAYSIALERHTRTRSYKQQMKKLMTHLKNKLTRLEKHSLPPAATTGTTQRRGRTTATSLLQPAVQTRRKQAVKIQQKLDEVQSQYGLARGDMDNFQNPELSSPRPLDMMRPWTM</sequence>
<name>A0AAD7B2Z2_9AGAR</name>
<comment type="caution">
    <text evidence="4">The sequence shown here is derived from an EMBL/GenBank/DDBJ whole genome shotgun (WGS) entry which is preliminary data.</text>
</comment>
<dbReference type="Gene3D" id="3.40.50.12660">
    <property type="match status" value="1"/>
</dbReference>
<accession>A0AAD7B2Z2</accession>
<dbReference type="EMBL" id="JARKIF010000045">
    <property type="protein sequence ID" value="KAJ7608345.1"/>
    <property type="molecule type" value="Genomic_DNA"/>
</dbReference>
<evidence type="ECO:0000313" key="5">
    <source>
        <dbReference type="Proteomes" id="UP001221142"/>
    </source>
</evidence>
<dbReference type="PANTHER" id="PTHR48104:SF30">
    <property type="entry name" value="METACASPASE-1"/>
    <property type="match status" value="1"/>
</dbReference>
<dbReference type="Proteomes" id="UP001221142">
    <property type="component" value="Unassembled WGS sequence"/>
</dbReference>
<gene>
    <name evidence="4" type="ORF">FB45DRAFT_1067458</name>
</gene>
<comment type="similarity">
    <text evidence="1">Belongs to the peptidase C14B family.</text>
</comment>
<feature type="domain" description="Peptidase C14 caspase" evidence="3">
    <location>
        <begin position="40"/>
        <end position="417"/>
    </location>
</feature>
<dbReference type="GO" id="GO:0006508">
    <property type="term" value="P:proteolysis"/>
    <property type="evidence" value="ECO:0007669"/>
    <property type="project" value="InterPro"/>
</dbReference>
<dbReference type="PANTHER" id="PTHR48104">
    <property type="entry name" value="METACASPASE-4"/>
    <property type="match status" value="1"/>
</dbReference>
<dbReference type="GO" id="GO:0004197">
    <property type="term" value="F:cysteine-type endopeptidase activity"/>
    <property type="evidence" value="ECO:0007669"/>
    <property type="project" value="InterPro"/>
</dbReference>
<reference evidence="4" key="1">
    <citation type="submission" date="2023-03" db="EMBL/GenBank/DDBJ databases">
        <title>Massive genome expansion in bonnet fungi (Mycena s.s.) driven by repeated elements and novel gene families across ecological guilds.</title>
        <authorList>
            <consortium name="Lawrence Berkeley National Laboratory"/>
            <person name="Harder C.B."/>
            <person name="Miyauchi S."/>
            <person name="Viragh M."/>
            <person name="Kuo A."/>
            <person name="Thoen E."/>
            <person name="Andreopoulos B."/>
            <person name="Lu D."/>
            <person name="Skrede I."/>
            <person name="Drula E."/>
            <person name="Henrissat B."/>
            <person name="Morin E."/>
            <person name="Kohler A."/>
            <person name="Barry K."/>
            <person name="LaButti K."/>
            <person name="Morin E."/>
            <person name="Salamov A."/>
            <person name="Lipzen A."/>
            <person name="Mereny Z."/>
            <person name="Hegedus B."/>
            <person name="Baldrian P."/>
            <person name="Stursova M."/>
            <person name="Weitz H."/>
            <person name="Taylor A."/>
            <person name="Grigoriev I.V."/>
            <person name="Nagy L.G."/>
            <person name="Martin F."/>
            <person name="Kauserud H."/>
        </authorList>
    </citation>
    <scope>NUCLEOTIDE SEQUENCE</scope>
    <source>
        <strain evidence="4">9284</strain>
    </source>
</reference>
<dbReference type="GO" id="GO:0005737">
    <property type="term" value="C:cytoplasm"/>
    <property type="evidence" value="ECO:0007669"/>
    <property type="project" value="TreeGrafter"/>
</dbReference>